<dbReference type="RefSeq" id="XP_022985236.1">
    <property type="nucleotide sequence ID" value="XM_023129468.1"/>
</dbReference>
<keyword evidence="2" id="KW-1133">Transmembrane helix</keyword>
<evidence type="ECO:0000256" key="1">
    <source>
        <dbReference type="SAM" id="MobiDB-lite"/>
    </source>
</evidence>
<dbReference type="OrthoDB" id="659599at2759"/>
<feature type="compositionally biased region" description="Low complexity" evidence="1">
    <location>
        <begin position="37"/>
        <end position="55"/>
    </location>
</feature>
<name>A0A6J1J7K8_CUCMA</name>
<keyword evidence="2" id="KW-0472">Membrane</keyword>
<dbReference type="GeneID" id="111483290"/>
<dbReference type="KEGG" id="cmax:111483290"/>
<feature type="transmembrane region" description="Helical" evidence="2">
    <location>
        <begin position="343"/>
        <end position="362"/>
    </location>
</feature>
<reference evidence="4" key="1">
    <citation type="submission" date="2025-08" db="UniProtKB">
        <authorList>
            <consortium name="RefSeq"/>
        </authorList>
    </citation>
    <scope>IDENTIFICATION</scope>
    <source>
        <tissue evidence="4">Young leaves</tissue>
    </source>
</reference>
<evidence type="ECO:0000313" key="4">
    <source>
        <dbReference type="RefSeq" id="XP_022985236.1"/>
    </source>
</evidence>
<sequence>MLTGLARGASMVAAEVGVLRRRFQRTPPLQSPEHCYASSTSFSARTSSSSSPLSAKPIVAEDNDLVMEAGEPLPRLVFGGVPSFEEAKEATAELKEVLDAMCLSSPKYFESDTSLIPGISLSLNNEMVDNGFGVIMANDASNPGREHVLEAFRLLSCSSKIQNIVSAVACDQNVFKAVLENSDVKELIQTYKTSSGTEDEGDVTEEGESGARVVKKLRNMKDFLIKMVSNIPSRLPGFLHAAMESANGSAAMESANGFSAMESANGSSAMESAYGSDHKESITMKARKFGSGCVEKLRNLKNSAVEVATKIPNFVPNWYGSSGAGGASGSDHEGNAQRCTPEMGLGTSLTGLAIMVIMIVVFKRI</sequence>
<dbReference type="PANTHER" id="PTHR33625:SF4">
    <property type="entry name" value="OS08G0179900 PROTEIN"/>
    <property type="match status" value="1"/>
</dbReference>
<proteinExistence type="predicted"/>
<evidence type="ECO:0000256" key="2">
    <source>
        <dbReference type="SAM" id="Phobius"/>
    </source>
</evidence>
<gene>
    <name evidence="4" type="primary">LOC111483290</name>
</gene>
<evidence type="ECO:0000313" key="3">
    <source>
        <dbReference type="Proteomes" id="UP000504608"/>
    </source>
</evidence>
<dbReference type="AlphaFoldDB" id="A0A6J1J7K8"/>
<dbReference type="PANTHER" id="PTHR33625">
    <property type="entry name" value="OS08G0179900 PROTEIN"/>
    <property type="match status" value="1"/>
</dbReference>
<dbReference type="Proteomes" id="UP000504608">
    <property type="component" value="Unplaced"/>
</dbReference>
<organism evidence="3 4">
    <name type="scientific">Cucurbita maxima</name>
    <name type="common">Pumpkin</name>
    <name type="synonym">Winter squash</name>
    <dbReference type="NCBI Taxonomy" id="3661"/>
    <lineage>
        <taxon>Eukaryota</taxon>
        <taxon>Viridiplantae</taxon>
        <taxon>Streptophyta</taxon>
        <taxon>Embryophyta</taxon>
        <taxon>Tracheophyta</taxon>
        <taxon>Spermatophyta</taxon>
        <taxon>Magnoliopsida</taxon>
        <taxon>eudicotyledons</taxon>
        <taxon>Gunneridae</taxon>
        <taxon>Pentapetalae</taxon>
        <taxon>rosids</taxon>
        <taxon>fabids</taxon>
        <taxon>Cucurbitales</taxon>
        <taxon>Cucurbitaceae</taxon>
        <taxon>Cucurbiteae</taxon>
        <taxon>Cucurbita</taxon>
    </lineage>
</organism>
<accession>A0A6J1J7K8</accession>
<keyword evidence="2" id="KW-0812">Transmembrane</keyword>
<feature type="region of interest" description="Disordered" evidence="1">
    <location>
        <begin position="29"/>
        <end position="55"/>
    </location>
</feature>
<protein>
    <submittedName>
        <fullName evidence="4">Uncharacterized protein LOC111483290 isoform X1</fullName>
    </submittedName>
</protein>
<keyword evidence="3" id="KW-1185">Reference proteome</keyword>